<name>A0A1X2HKI6_9FUNG</name>
<organism evidence="4 5">
    <name type="scientific">Absidia repens</name>
    <dbReference type="NCBI Taxonomy" id="90262"/>
    <lineage>
        <taxon>Eukaryota</taxon>
        <taxon>Fungi</taxon>
        <taxon>Fungi incertae sedis</taxon>
        <taxon>Mucoromycota</taxon>
        <taxon>Mucoromycotina</taxon>
        <taxon>Mucoromycetes</taxon>
        <taxon>Mucorales</taxon>
        <taxon>Cunninghamellaceae</taxon>
        <taxon>Absidia</taxon>
    </lineage>
</organism>
<evidence type="ECO:0000256" key="1">
    <source>
        <dbReference type="RuleBase" id="RU365011"/>
    </source>
</evidence>
<dbReference type="Proteomes" id="UP000193560">
    <property type="component" value="Unassembled WGS sequence"/>
</dbReference>
<dbReference type="InterPro" id="IPR012908">
    <property type="entry name" value="PGAP1-ab_dom-like"/>
</dbReference>
<dbReference type="OrthoDB" id="5592486at2759"/>
<keyword evidence="1 4" id="KW-0378">Hydrolase</keyword>
<keyword evidence="1" id="KW-0813">Transport</keyword>
<feature type="region of interest" description="Disordered" evidence="2">
    <location>
        <begin position="285"/>
        <end position="306"/>
    </location>
</feature>
<protein>
    <recommendedName>
        <fullName evidence="1">GPI inositol-deacylase</fullName>
        <ecNumber evidence="1">3.1.-.-</ecNumber>
    </recommendedName>
</protein>
<comment type="function">
    <text evidence="1">Involved in inositol deacylation of GPI-anchored proteins which plays important roles in the quality control and ER-associated degradation of GPI-anchored proteins.</text>
</comment>
<dbReference type="PANTHER" id="PTHR11440">
    <property type="entry name" value="LECITHIN-CHOLESTEROL ACYLTRANSFERASE-RELATED"/>
    <property type="match status" value="1"/>
</dbReference>
<dbReference type="Gene3D" id="3.40.50.1820">
    <property type="entry name" value="alpha/beta hydrolase"/>
    <property type="match status" value="1"/>
</dbReference>
<sequence>MTSLSLYSLLNNYLHHGSNPTSITSAILTVRDILLPTKLIPPHSSSSTGGDVNSRKRKRKLKRPAFSPTYITKEHSEAIYRFATPLDTIPKSQQQQQQQENNHHRHQGLFSPVTPRYRAPRAPIVLCHGLYGFDRMGPEILPSLQVHYWNGIEKALCDLGAKVIVTRVPKSESIANRAYALHSILSSFMSNKEINFIGHSMGGLDCRHLLSHIKERSYHVNSLTTICTPHRGSPVMDWLRDRIGVGHYPTSTMVASGNSNMVGDLSTTGFLRRSGDANDTNVSSPLFGTAAADADSLPPSPSSSPQRLLAQWLDTPAFSNLTTDYCTQHFNPSTPDDPSVAYYSYTAKSSPSHGYWSNLLDLPGHLVQQVEGDNDGVVSVDSGRWGQHVKTIEDADHWDFTGKSMVPYRWKSKTGSDFDRTEFYVELANHLYEEGH</sequence>
<dbReference type="EMBL" id="MCGE01000059">
    <property type="protein sequence ID" value="ORY99740.1"/>
    <property type="molecule type" value="Genomic_DNA"/>
</dbReference>
<evidence type="ECO:0000313" key="4">
    <source>
        <dbReference type="EMBL" id="ORY99740.1"/>
    </source>
</evidence>
<dbReference type="GO" id="GO:0016788">
    <property type="term" value="F:hydrolase activity, acting on ester bonds"/>
    <property type="evidence" value="ECO:0007669"/>
    <property type="project" value="InterPro"/>
</dbReference>
<comment type="subcellular location">
    <subcellularLocation>
        <location evidence="1">Endoplasmic reticulum membrane</location>
    </subcellularLocation>
</comment>
<comment type="similarity">
    <text evidence="1">Belongs to the GPI inositol-deacylase family.</text>
</comment>
<dbReference type="InterPro" id="IPR029058">
    <property type="entry name" value="AB_hydrolase_fold"/>
</dbReference>
<keyword evidence="1" id="KW-0472">Membrane</keyword>
<dbReference type="SUPFAM" id="SSF53474">
    <property type="entry name" value="alpha/beta-Hydrolases"/>
    <property type="match status" value="1"/>
</dbReference>
<dbReference type="Pfam" id="PF07819">
    <property type="entry name" value="PGAP1"/>
    <property type="match status" value="1"/>
</dbReference>
<keyword evidence="5" id="KW-1185">Reference proteome</keyword>
<keyword evidence="1" id="KW-0653">Protein transport</keyword>
<comment type="caution">
    <text evidence="4">The sequence shown here is derived from an EMBL/GenBank/DDBJ whole genome shotgun (WGS) entry which is preliminary data.</text>
</comment>
<accession>A0A1X2HKI6</accession>
<feature type="region of interest" description="Disordered" evidence="2">
    <location>
        <begin position="89"/>
        <end position="114"/>
    </location>
</feature>
<dbReference type="GO" id="GO:0015031">
    <property type="term" value="P:protein transport"/>
    <property type="evidence" value="ECO:0007669"/>
    <property type="project" value="UniProtKB-KW"/>
</dbReference>
<dbReference type="EC" id="3.1.-.-" evidence="1"/>
<feature type="domain" description="GPI inositol-deacylase PGAP1-like alpha/beta" evidence="3">
    <location>
        <begin position="180"/>
        <end position="239"/>
    </location>
</feature>
<keyword evidence="1" id="KW-0256">Endoplasmic reticulum</keyword>
<proteinExistence type="inferred from homology"/>
<dbReference type="GO" id="GO:0005789">
    <property type="term" value="C:endoplasmic reticulum membrane"/>
    <property type="evidence" value="ECO:0007669"/>
    <property type="project" value="UniProtKB-SubCell"/>
</dbReference>
<dbReference type="AlphaFoldDB" id="A0A1X2HKI6"/>
<evidence type="ECO:0000256" key="2">
    <source>
        <dbReference type="SAM" id="MobiDB-lite"/>
    </source>
</evidence>
<feature type="region of interest" description="Disordered" evidence="2">
    <location>
        <begin position="39"/>
        <end position="67"/>
    </location>
</feature>
<evidence type="ECO:0000313" key="5">
    <source>
        <dbReference type="Proteomes" id="UP000193560"/>
    </source>
</evidence>
<gene>
    <name evidence="4" type="ORF">BCR42DRAFT_385495</name>
</gene>
<dbReference type="STRING" id="90262.A0A1X2HKI6"/>
<evidence type="ECO:0000259" key="3">
    <source>
        <dbReference type="Pfam" id="PF07819"/>
    </source>
</evidence>
<reference evidence="4 5" key="1">
    <citation type="submission" date="2016-07" db="EMBL/GenBank/DDBJ databases">
        <title>Pervasive Adenine N6-methylation of Active Genes in Fungi.</title>
        <authorList>
            <consortium name="DOE Joint Genome Institute"/>
            <person name="Mondo S.J."/>
            <person name="Dannebaum R.O."/>
            <person name="Kuo R.C."/>
            <person name="Labutti K."/>
            <person name="Haridas S."/>
            <person name="Kuo A."/>
            <person name="Salamov A."/>
            <person name="Ahrendt S.R."/>
            <person name="Lipzen A."/>
            <person name="Sullivan W."/>
            <person name="Andreopoulos W.B."/>
            <person name="Clum A."/>
            <person name="Lindquist E."/>
            <person name="Daum C."/>
            <person name="Ramamoorthy G.K."/>
            <person name="Gryganskyi A."/>
            <person name="Culley D."/>
            <person name="Magnuson J.K."/>
            <person name="James T.Y."/>
            <person name="O'Malley M.A."/>
            <person name="Stajich J.E."/>
            <person name="Spatafora J.W."/>
            <person name="Visel A."/>
            <person name="Grigoriev I.V."/>
        </authorList>
    </citation>
    <scope>NUCLEOTIDE SEQUENCE [LARGE SCALE GENOMIC DNA]</scope>
    <source>
        <strain evidence="4 5">NRRL 1336</strain>
    </source>
</reference>